<organism evidence="2 3">
    <name type="scientific">Basidiobolus meristosporus CBS 931.73</name>
    <dbReference type="NCBI Taxonomy" id="1314790"/>
    <lineage>
        <taxon>Eukaryota</taxon>
        <taxon>Fungi</taxon>
        <taxon>Fungi incertae sedis</taxon>
        <taxon>Zoopagomycota</taxon>
        <taxon>Entomophthoromycotina</taxon>
        <taxon>Basidiobolomycetes</taxon>
        <taxon>Basidiobolales</taxon>
        <taxon>Basidiobolaceae</taxon>
        <taxon>Basidiobolus</taxon>
    </lineage>
</organism>
<feature type="transmembrane region" description="Helical" evidence="1">
    <location>
        <begin position="76"/>
        <end position="101"/>
    </location>
</feature>
<feature type="transmembrane region" description="Helical" evidence="1">
    <location>
        <begin position="152"/>
        <end position="183"/>
    </location>
</feature>
<feature type="transmembrane region" description="Helical" evidence="1">
    <location>
        <begin position="265"/>
        <end position="287"/>
    </location>
</feature>
<dbReference type="EMBL" id="MCFE01000742">
    <property type="protein sequence ID" value="ORX80385.1"/>
    <property type="molecule type" value="Genomic_DNA"/>
</dbReference>
<feature type="transmembrane region" description="Helical" evidence="1">
    <location>
        <begin position="51"/>
        <end position="70"/>
    </location>
</feature>
<dbReference type="InParanoid" id="A0A1Y1X408"/>
<gene>
    <name evidence="2" type="ORF">K493DRAFT_308357</name>
</gene>
<feature type="transmembrane region" description="Helical" evidence="1">
    <location>
        <begin position="190"/>
        <end position="217"/>
    </location>
</feature>
<keyword evidence="1" id="KW-1133">Transmembrane helix</keyword>
<name>A0A1Y1X408_9FUNG</name>
<feature type="transmembrane region" description="Helical" evidence="1">
    <location>
        <begin position="113"/>
        <end position="146"/>
    </location>
</feature>
<dbReference type="Proteomes" id="UP000193498">
    <property type="component" value="Unassembled WGS sequence"/>
</dbReference>
<accession>A0A1Y1X408</accession>
<protein>
    <submittedName>
        <fullName evidence="2">Uncharacterized protein</fullName>
    </submittedName>
</protein>
<evidence type="ECO:0000313" key="3">
    <source>
        <dbReference type="Proteomes" id="UP000193498"/>
    </source>
</evidence>
<evidence type="ECO:0000313" key="2">
    <source>
        <dbReference type="EMBL" id="ORX80385.1"/>
    </source>
</evidence>
<comment type="caution">
    <text evidence="2">The sequence shown here is derived from an EMBL/GenBank/DDBJ whole genome shotgun (WGS) entry which is preliminary data.</text>
</comment>
<keyword evidence="1" id="KW-0812">Transmembrane</keyword>
<dbReference type="AlphaFoldDB" id="A0A1Y1X408"/>
<keyword evidence="3" id="KW-1185">Reference proteome</keyword>
<proteinExistence type="predicted"/>
<keyword evidence="1" id="KW-0472">Membrane</keyword>
<evidence type="ECO:0000256" key="1">
    <source>
        <dbReference type="SAM" id="Phobius"/>
    </source>
</evidence>
<sequence length="298" mass="31655">MSESPIIPQPLPNISSFKIITLFGKSVNLRTTLGVSVVPFVRSTRAKLMSVVTHELLVILGMIVVAAVVASPRELLMALLLASVASVVPNVGDLLTILTLAATTTMVCTAKEFFIVFSFSLVTATVTSTQKFLGIFVLASTVASFLGVQETVIIFAVSSVAVAITGIKQFLLLFGITGVFAAITGAKEFLVLLFLTIAIASLLMLVQAVFLISLYLFNTLVRLINRLFSFEFPLLFVLLCGVLLVGSQAASRIAMALLATEKPYIIALTMVASSICIIAIVKAKLLLPLTAVTASLLL</sequence>
<reference evidence="2 3" key="1">
    <citation type="submission" date="2016-07" db="EMBL/GenBank/DDBJ databases">
        <title>Pervasive Adenine N6-methylation of Active Genes in Fungi.</title>
        <authorList>
            <consortium name="DOE Joint Genome Institute"/>
            <person name="Mondo S.J."/>
            <person name="Dannebaum R.O."/>
            <person name="Kuo R.C."/>
            <person name="Labutti K."/>
            <person name="Haridas S."/>
            <person name="Kuo A."/>
            <person name="Salamov A."/>
            <person name="Ahrendt S.R."/>
            <person name="Lipzen A."/>
            <person name="Sullivan W."/>
            <person name="Andreopoulos W.B."/>
            <person name="Clum A."/>
            <person name="Lindquist E."/>
            <person name="Daum C."/>
            <person name="Ramamoorthy G.K."/>
            <person name="Gryganskyi A."/>
            <person name="Culley D."/>
            <person name="Magnuson J.K."/>
            <person name="James T.Y."/>
            <person name="O'Malley M.A."/>
            <person name="Stajich J.E."/>
            <person name="Spatafora J.W."/>
            <person name="Visel A."/>
            <person name="Grigoriev I.V."/>
        </authorList>
    </citation>
    <scope>NUCLEOTIDE SEQUENCE [LARGE SCALE GENOMIC DNA]</scope>
    <source>
        <strain evidence="2 3">CBS 931.73</strain>
    </source>
</reference>
<feature type="transmembrane region" description="Helical" evidence="1">
    <location>
        <begin position="223"/>
        <end position="245"/>
    </location>
</feature>